<comment type="subcellular location">
    <subcellularLocation>
        <location evidence="1">Secreted</location>
    </subcellularLocation>
</comment>
<dbReference type="Pfam" id="PF01581">
    <property type="entry name" value="FARP"/>
    <property type="match status" value="1"/>
</dbReference>
<keyword evidence="6" id="KW-0527">Neuropeptide</keyword>
<evidence type="ECO:0000313" key="8">
    <source>
        <dbReference type="Proteomes" id="UP001608902"/>
    </source>
</evidence>
<dbReference type="GO" id="GO:0007218">
    <property type="term" value="P:neuropeptide signaling pathway"/>
    <property type="evidence" value="ECO:0007669"/>
    <property type="project" value="UniProtKB-KW"/>
</dbReference>
<sequence>MLEHDYLNGRRNFHPISDPFDFSAGELNKRDATLYNPLIRFGKRTIPDGKYSVRRPRNDEFQSTPLIRFGKRSM</sequence>
<proteinExistence type="inferred from homology"/>
<comment type="similarity">
    <text evidence="2">Belongs to the FARP (FMRFamide related peptide) family.</text>
</comment>
<protein>
    <submittedName>
        <fullName evidence="7">Uncharacterized protein</fullName>
    </submittedName>
</protein>
<evidence type="ECO:0000256" key="6">
    <source>
        <dbReference type="ARBA" id="ARBA00023320"/>
    </source>
</evidence>
<keyword evidence="3" id="KW-0964">Secreted</keyword>
<evidence type="ECO:0000256" key="1">
    <source>
        <dbReference type="ARBA" id="ARBA00004613"/>
    </source>
</evidence>
<evidence type="ECO:0000256" key="5">
    <source>
        <dbReference type="ARBA" id="ARBA00022815"/>
    </source>
</evidence>
<dbReference type="AlphaFoldDB" id="A0ABD6EG91"/>
<comment type="caution">
    <text evidence="7">The sequence shown here is derived from an EMBL/GenBank/DDBJ whole genome shotgun (WGS) entry which is preliminary data.</text>
</comment>
<evidence type="ECO:0000256" key="3">
    <source>
        <dbReference type="ARBA" id="ARBA00022525"/>
    </source>
</evidence>
<dbReference type="EMBL" id="JBGFUD010001211">
    <property type="protein sequence ID" value="MFH4975943.1"/>
    <property type="molecule type" value="Genomic_DNA"/>
</dbReference>
<evidence type="ECO:0000256" key="4">
    <source>
        <dbReference type="ARBA" id="ARBA00022685"/>
    </source>
</evidence>
<organism evidence="7 8">
    <name type="scientific">Gnathostoma spinigerum</name>
    <dbReference type="NCBI Taxonomy" id="75299"/>
    <lineage>
        <taxon>Eukaryota</taxon>
        <taxon>Metazoa</taxon>
        <taxon>Ecdysozoa</taxon>
        <taxon>Nematoda</taxon>
        <taxon>Chromadorea</taxon>
        <taxon>Rhabditida</taxon>
        <taxon>Spirurina</taxon>
        <taxon>Gnathostomatomorpha</taxon>
        <taxon>Gnathostomatoidea</taxon>
        <taxon>Gnathostomatidae</taxon>
        <taxon>Gnathostoma</taxon>
    </lineage>
</organism>
<dbReference type="GO" id="GO:0005576">
    <property type="term" value="C:extracellular region"/>
    <property type="evidence" value="ECO:0007669"/>
    <property type="project" value="UniProtKB-SubCell"/>
</dbReference>
<keyword evidence="4" id="KW-0165">Cleavage on pair of basic residues</keyword>
<evidence type="ECO:0000256" key="2">
    <source>
        <dbReference type="ARBA" id="ARBA00006356"/>
    </source>
</evidence>
<name>A0ABD6EG91_9BILA</name>
<dbReference type="Proteomes" id="UP001608902">
    <property type="component" value="Unassembled WGS sequence"/>
</dbReference>
<accession>A0ABD6EG91</accession>
<evidence type="ECO:0000313" key="7">
    <source>
        <dbReference type="EMBL" id="MFH4975943.1"/>
    </source>
</evidence>
<gene>
    <name evidence="7" type="ORF">AB6A40_002652</name>
</gene>
<keyword evidence="8" id="KW-1185">Reference proteome</keyword>
<reference evidence="7 8" key="1">
    <citation type="submission" date="2024-08" db="EMBL/GenBank/DDBJ databases">
        <title>Gnathostoma spinigerum genome.</title>
        <authorList>
            <person name="Gonzalez-Bertolin B."/>
            <person name="Monzon S."/>
            <person name="Zaballos A."/>
            <person name="Jimenez P."/>
            <person name="Dekumyoy P."/>
            <person name="Varona S."/>
            <person name="Cuesta I."/>
            <person name="Sumanam S."/>
            <person name="Adisakwattana P."/>
            <person name="Gasser R.B."/>
            <person name="Hernandez-Gonzalez A."/>
            <person name="Young N.D."/>
            <person name="Perteguer M.J."/>
        </authorList>
    </citation>
    <scope>NUCLEOTIDE SEQUENCE [LARGE SCALE GENOMIC DNA]</scope>
    <source>
        <strain evidence="7">AL3</strain>
        <tissue evidence="7">Liver</tissue>
    </source>
</reference>
<dbReference type="InterPro" id="IPR002544">
    <property type="entry name" value="FMRFamid-related_peptide-like"/>
</dbReference>
<keyword evidence="5" id="KW-0027">Amidation</keyword>